<evidence type="ECO:0000256" key="2">
    <source>
        <dbReference type="SAM" id="MobiDB-lite"/>
    </source>
</evidence>
<feature type="transmembrane region" description="Helical" evidence="3">
    <location>
        <begin position="58"/>
        <end position="79"/>
    </location>
</feature>
<dbReference type="Proteomes" id="UP000215633">
    <property type="component" value="Unassembled WGS sequence"/>
</dbReference>
<name>A0A261VQ09_9BORD</name>
<evidence type="ECO:0000256" key="3">
    <source>
        <dbReference type="SAM" id="Phobius"/>
    </source>
</evidence>
<keyword evidence="1" id="KW-0175">Coiled coil</keyword>
<organism evidence="4 5">
    <name type="scientific">Bordetella genomosp. 2</name>
    <dbReference type="NCBI Taxonomy" id="1983456"/>
    <lineage>
        <taxon>Bacteria</taxon>
        <taxon>Pseudomonadati</taxon>
        <taxon>Pseudomonadota</taxon>
        <taxon>Betaproteobacteria</taxon>
        <taxon>Burkholderiales</taxon>
        <taxon>Alcaligenaceae</taxon>
        <taxon>Bordetella</taxon>
    </lineage>
</organism>
<evidence type="ECO:0008006" key="6">
    <source>
        <dbReference type="Google" id="ProtNLM"/>
    </source>
</evidence>
<keyword evidence="3" id="KW-1133">Transmembrane helix</keyword>
<keyword evidence="5" id="KW-1185">Reference proteome</keyword>
<feature type="compositionally biased region" description="Basic and acidic residues" evidence="2">
    <location>
        <begin position="28"/>
        <end position="38"/>
    </location>
</feature>
<protein>
    <recommendedName>
        <fullName evidence="6">Low affinity iron permease family protein</fullName>
    </recommendedName>
</protein>
<keyword evidence="3" id="KW-0812">Transmembrane</keyword>
<dbReference type="Pfam" id="PF04120">
    <property type="entry name" value="Iron_permease"/>
    <property type="match status" value="1"/>
</dbReference>
<dbReference type="AlphaFoldDB" id="A0A261VQ09"/>
<sequence length="169" mass="18993">MSHHTNTGDHSHARNARQRPRHGQGQGPDKEPRREAARHAQGRRGSRMARMFDRFATTVARATGSPVAFGCAVLIILLWAAAGPWAGFSEVWQLVVNTGTTIITFLMVFLIQQNQNKDSRALHVKLDELLMALKGASEKLVDIEDLDEEELNEIAERYRRLAKAVRARE</sequence>
<accession>A0A261VQ09</accession>
<evidence type="ECO:0000313" key="4">
    <source>
        <dbReference type="EMBL" id="OZI75670.1"/>
    </source>
</evidence>
<dbReference type="GO" id="GO:0055085">
    <property type="term" value="P:transmembrane transport"/>
    <property type="evidence" value="ECO:0007669"/>
    <property type="project" value="InterPro"/>
</dbReference>
<feature type="compositionally biased region" description="Basic and acidic residues" evidence="2">
    <location>
        <begin position="1"/>
        <end position="12"/>
    </location>
</feature>
<gene>
    <name evidence="4" type="ORF">CAL24_10595</name>
</gene>
<feature type="coiled-coil region" evidence="1">
    <location>
        <begin position="126"/>
        <end position="168"/>
    </location>
</feature>
<feature type="transmembrane region" description="Helical" evidence="3">
    <location>
        <begin position="91"/>
        <end position="111"/>
    </location>
</feature>
<evidence type="ECO:0000256" key="1">
    <source>
        <dbReference type="SAM" id="Coils"/>
    </source>
</evidence>
<evidence type="ECO:0000313" key="5">
    <source>
        <dbReference type="Proteomes" id="UP000215633"/>
    </source>
</evidence>
<dbReference type="InterPro" id="IPR007251">
    <property type="entry name" value="Iron_permease_Fet4"/>
</dbReference>
<dbReference type="EMBL" id="NEVT01000006">
    <property type="protein sequence ID" value="OZI75670.1"/>
    <property type="molecule type" value="Genomic_DNA"/>
</dbReference>
<keyword evidence="3" id="KW-0472">Membrane</keyword>
<proteinExistence type="predicted"/>
<feature type="compositionally biased region" description="Basic residues" evidence="2">
    <location>
        <begin position="13"/>
        <end position="22"/>
    </location>
</feature>
<reference evidence="5" key="1">
    <citation type="submission" date="2017-05" db="EMBL/GenBank/DDBJ databases">
        <title>Complete and WGS of Bordetella genogroups.</title>
        <authorList>
            <person name="Spilker T."/>
            <person name="Lipuma J."/>
        </authorList>
    </citation>
    <scope>NUCLEOTIDE SEQUENCE [LARGE SCALE GENOMIC DNA]</scope>
    <source>
        <strain evidence="5">AU8256</strain>
    </source>
</reference>
<feature type="region of interest" description="Disordered" evidence="2">
    <location>
        <begin position="1"/>
        <end position="45"/>
    </location>
</feature>
<dbReference type="RefSeq" id="WP_081760495.1">
    <property type="nucleotide sequence ID" value="NZ_NEVT01000006.1"/>
</dbReference>
<comment type="caution">
    <text evidence="4">The sequence shown here is derived from an EMBL/GenBank/DDBJ whole genome shotgun (WGS) entry which is preliminary data.</text>
</comment>